<dbReference type="InterPro" id="IPR020578">
    <property type="entry name" value="Aminotrans_V_PyrdxlP_BS"/>
</dbReference>
<dbReference type="EC" id="2.6.1.52" evidence="11"/>
<dbReference type="PROSITE" id="PS00595">
    <property type="entry name" value="AA_TRANSFER_CLASS_5"/>
    <property type="match status" value="1"/>
</dbReference>
<protein>
    <recommendedName>
        <fullName evidence="11">Phosphoserine aminotransferase</fullName>
        <ecNumber evidence="11">2.6.1.52</ecNumber>
    </recommendedName>
    <alternativeName>
        <fullName evidence="11">Phosphohydroxythreonine aminotransferase</fullName>
        <shortName evidence="11">PSAT</shortName>
    </alternativeName>
</protein>
<dbReference type="EMBL" id="OZ034688">
    <property type="protein sequence ID" value="CAL1329388.1"/>
    <property type="molecule type" value="Genomic_DNA"/>
</dbReference>
<dbReference type="InterPro" id="IPR022278">
    <property type="entry name" value="Pser_aminoTfrase"/>
</dbReference>
<evidence type="ECO:0000313" key="14">
    <source>
        <dbReference type="EMBL" id="CAL1329388.1"/>
    </source>
</evidence>
<keyword evidence="3 11" id="KW-0032">Aminotransferase</keyword>
<evidence type="ECO:0000256" key="7">
    <source>
        <dbReference type="ARBA" id="ARBA00023096"/>
    </source>
</evidence>
<comment type="cofactor">
    <cofactor evidence="11">
        <name>pyridoxal 5'-phosphate</name>
        <dbReference type="ChEBI" id="CHEBI:597326"/>
    </cofactor>
    <text evidence="11">Binds 1 pyridoxal phosphate per subunit.</text>
</comment>
<dbReference type="PANTHER" id="PTHR43247:SF1">
    <property type="entry name" value="PHOSPHOSERINE AMINOTRANSFERASE"/>
    <property type="match status" value="1"/>
</dbReference>
<evidence type="ECO:0000256" key="9">
    <source>
        <dbReference type="ARBA" id="ARBA00047630"/>
    </source>
</evidence>
<dbReference type="Pfam" id="PF00266">
    <property type="entry name" value="Aminotran_5"/>
    <property type="match status" value="1"/>
</dbReference>
<comment type="catalytic activity">
    <reaction evidence="10 11 12">
        <text>O-phospho-L-serine + 2-oxoglutarate = 3-phosphooxypyruvate + L-glutamate</text>
        <dbReference type="Rhea" id="RHEA:14329"/>
        <dbReference type="ChEBI" id="CHEBI:16810"/>
        <dbReference type="ChEBI" id="CHEBI:18110"/>
        <dbReference type="ChEBI" id="CHEBI:29985"/>
        <dbReference type="ChEBI" id="CHEBI:57524"/>
        <dbReference type="EC" id="2.6.1.52"/>
    </reaction>
</comment>
<dbReference type="Gene3D" id="3.40.640.10">
    <property type="entry name" value="Type I PLP-dependent aspartate aminotransferase-like (Major domain)"/>
    <property type="match status" value="1"/>
</dbReference>
<organism evidence="14 15">
    <name type="scientific">Candidatus Providencia siddallii</name>
    <dbReference type="NCBI Taxonomy" id="1715285"/>
    <lineage>
        <taxon>Bacteria</taxon>
        <taxon>Pseudomonadati</taxon>
        <taxon>Pseudomonadota</taxon>
        <taxon>Gammaproteobacteria</taxon>
        <taxon>Enterobacterales</taxon>
        <taxon>Morganellaceae</taxon>
        <taxon>Providencia</taxon>
    </lineage>
</organism>
<keyword evidence="11" id="KW-0963">Cytoplasm</keyword>
<feature type="binding site" evidence="11">
    <location>
        <position position="153"/>
    </location>
    <ligand>
        <name>pyridoxal 5'-phosphate</name>
        <dbReference type="ChEBI" id="CHEBI:597326"/>
    </ligand>
</feature>
<accession>A0ABP1CE32</accession>
<dbReference type="NCBIfam" id="NF003764">
    <property type="entry name" value="PRK05355.1"/>
    <property type="match status" value="1"/>
</dbReference>
<comment type="pathway">
    <text evidence="11">Cofactor biosynthesis; pyridoxine 5'-phosphate biosynthesis; pyridoxine 5'-phosphate from D-erythrose 4-phosphate: step 3/5.</text>
</comment>
<evidence type="ECO:0000256" key="8">
    <source>
        <dbReference type="ARBA" id="ARBA00023299"/>
    </source>
</evidence>
<comment type="pathway">
    <text evidence="1 11 12">Amino-acid biosynthesis; L-serine biosynthesis; L-serine from 3-phospho-D-glycerate: step 2/3.</text>
</comment>
<evidence type="ECO:0000313" key="15">
    <source>
        <dbReference type="Proteomes" id="UP001497533"/>
    </source>
</evidence>
<evidence type="ECO:0000256" key="2">
    <source>
        <dbReference type="ARBA" id="ARBA00006904"/>
    </source>
</evidence>
<keyword evidence="8 11" id="KW-0718">Serine biosynthesis</keyword>
<comment type="caution">
    <text evidence="11">Lacks conserved residue(s) required for the propagation of feature annotation.</text>
</comment>
<evidence type="ECO:0000256" key="1">
    <source>
        <dbReference type="ARBA" id="ARBA00005099"/>
    </source>
</evidence>
<evidence type="ECO:0000256" key="3">
    <source>
        <dbReference type="ARBA" id="ARBA00022576"/>
    </source>
</evidence>
<dbReference type="PIRSF" id="PIRSF000525">
    <property type="entry name" value="SerC"/>
    <property type="match status" value="1"/>
</dbReference>
<keyword evidence="6 11" id="KW-0663">Pyridoxal phosphate</keyword>
<dbReference type="InterPro" id="IPR000192">
    <property type="entry name" value="Aminotrans_V_dom"/>
</dbReference>
<dbReference type="NCBIfam" id="TIGR01364">
    <property type="entry name" value="serC_1"/>
    <property type="match status" value="1"/>
</dbReference>
<keyword evidence="4 11" id="KW-0028">Amino-acid biosynthesis</keyword>
<feature type="binding site" evidence="11">
    <location>
        <position position="197"/>
    </location>
    <ligand>
        <name>pyridoxal 5'-phosphate</name>
        <dbReference type="ChEBI" id="CHEBI:597326"/>
    </ligand>
</feature>
<dbReference type="InterPro" id="IPR015422">
    <property type="entry name" value="PyrdxlP-dep_Trfase_small"/>
</dbReference>
<feature type="binding site" evidence="11">
    <location>
        <begin position="76"/>
        <end position="77"/>
    </location>
    <ligand>
        <name>pyridoxal 5'-phosphate</name>
        <dbReference type="ChEBI" id="CHEBI:597326"/>
    </ligand>
</feature>
<sequence>MNKIYNFSAGPAMLPVDVMKEAKKEFCNFNGLGISIIEISHREKIFIKIATETEENLRELLNIPKNYKVLFCHGGARTQFSIIPMNLLEKKTKTDYIISGYWSEYAAKEAKKYCNVNIIKIIEEKNGKLSLKKINKWKITNDSAYIHYCPNETISGLSIHEDPLFLKNKIIIADYSSSILSKPIDVSLYGIIYASAQKNIGPSGITIVIIREDLLLRNSSITPSVFNYNILSKHKSMFNTPPTFAWYLSGMVLKWLKKQGGLQEIAKKNYEKSKLLYNTIDNSDFYFNNITKKNRSLMNIPFKTKEPKLDLIFIKEAKKQGLHSLKGHKILGGIRASIYNAMPIDGVQALVDFMNDFKYRHS</sequence>
<proteinExistence type="inferred from homology"/>
<feature type="binding site" evidence="11">
    <location>
        <begin position="239"/>
        <end position="240"/>
    </location>
    <ligand>
        <name>pyridoxal 5'-phosphate</name>
        <dbReference type="ChEBI" id="CHEBI:597326"/>
    </ligand>
</feature>
<dbReference type="GO" id="GO:0004648">
    <property type="term" value="F:O-phospho-L-serine:2-oxoglutarate aminotransferase activity"/>
    <property type="evidence" value="ECO:0007669"/>
    <property type="project" value="UniProtKB-EC"/>
</dbReference>
<evidence type="ECO:0000259" key="13">
    <source>
        <dbReference type="Pfam" id="PF00266"/>
    </source>
</evidence>
<comment type="similarity">
    <text evidence="2 11">Belongs to the class-V pyridoxal-phosphate-dependent aminotransferase family. SerC subfamily.</text>
</comment>
<dbReference type="PANTHER" id="PTHR43247">
    <property type="entry name" value="PHOSPHOSERINE AMINOTRANSFERASE"/>
    <property type="match status" value="1"/>
</dbReference>
<keyword evidence="5 11" id="KW-0808">Transferase</keyword>
<keyword evidence="7 11" id="KW-0664">Pyridoxine biosynthesis</keyword>
<comment type="subunit">
    <text evidence="11">Homodimer.</text>
</comment>
<evidence type="ECO:0000256" key="6">
    <source>
        <dbReference type="ARBA" id="ARBA00022898"/>
    </source>
</evidence>
<comment type="function">
    <text evidence="11">Catalyzes the reversible conversion of 3-phosphohydroxypyruvate to phosphoserine and of 3-hydroxy-2-oxo-4-phosphonooxybutanoate to phosphohydroxythreonine.</text>
</comment>
<feature type="modified residue" description="N6-(pyridoxal phosphate)lysine" evidence="11">
    <location>
        <position position="198"/>
    </location>
</feature>
<feature type="binding site" evidence="11">
    <location>
        <position position="174"/>
    </location>
    <ligand>
        <name>pyridoxal 5'-phosphate</name>
        <dbReference type="ChEBI" id="CHEBI:597326"/>
    </ligand>
</feature>
<keyword evidence="15" id="KW-1185">Reference proteome</keyword>
<gene>
    <name evidence="11 14" type="primary">serC</name>
    <name evidence="14" type="ORF">PRHACTZTBTEA_470</name>
</gene>
<dbReference type="SUPFAM" id="SSF53383">
    <property type="entry name" value="PLP-dependent transferases"/>
    <property type="match status" value="1"/>
</dbReference>
<comment type="catalytic activity">
    <reaction evidence="9 11">
        <text>4-(phosphooxy)-L-threonine + 2-oxoglutarate = (R)-3-hydroxy-2-oxo-4-phosphooxybutanoate + L-glutamate</text>
        <dbReference type="Rhea" id="RHEA:16573"/>
        <dbReference type="ChEBI" id="CHEBI:16810"/>
        <dbReference type="ChEBI" id="CHEBI:29985"/>
        <dbReference type="ChEBI" id="CHEBI:58452"/>
        <dbReference type="ChEBI" id="CHEBI:58538"/>
        <dbReference type="EC" id="2.6.1.52"/>
    </reaction>
</comment>
<feature type="domain" description="Aminotransferase class V" evidence="13">
    <location>
        <begin position="4"/>
        <end position="350"/>
    </location>
</feature>
<evidence type="ECO:0000256" key="10">
    <source>
        <dbReference type="ARBA" id="ARBA00049007"/>
    </source>
</evidence>
<evidence type="ECO:0000256" key="4">
    <source>
        <dbReference type="ARBA" id="ARBA00022605"/>
    </source>
</evidence>
<dbReference type="HAMAP" id="MF_00160">
    <property type="entry name" value="SerC_aminotrans_5"/>
    <property type="match status" value="1"/>
</dbReference>
<dbReference type="RefSeq" id="WP_341764853.1">
    <property type="nucleotide sequence ID" value="NZ_OZ034688.1"/>
</dbReference>
<evidence type="ECO:0000256" key="11">
    <source>
        <dbReference type="HAMAP-Rule" id="MF_00160"/>
    </source>
</evidence>
<dbReference type="InterPro" id="IPR015421">
    <property type="entry name" value="PyrdxlP-dep_Trfase_major"/>
</dbReference>
<feature type="binding site" evidence="11">
    <location>
        <position position="42"/>
    </location>
    <ligand>
        <name>L-glutamate</name>
        <dbReference type="ChEBI" id="CHEBI:29985"/>
    </ligand>
</feature>
<feature type="binding site" evidence="11">
    <location>
        <position position="102"/>
    </location>
    <ligand>
        <name>pyridoxal 5'-phosphate</name>
        <dbReference type="ChEBI" id="CHEBI:597326"/>
    </ligand>
</feature>
<evidence type="ECO:0000256" key="12">
    <source>
        <dbReference type="RuleBase" id="RU004505"/>
    </source>
</evidence>
<comment type="subcellular location">
    <subcellularLocation>
        <location evidence="11">Cytoplasm</location>
    </subcellularLocation>
</comment>
<dbReference type="InterPro" id="IPR015424">
    <property type="entry name" value="PyrdxlP-dep_Trfase"/>
</dbReference>
<evidence type="ECO:0000256" key="5">
    <source>
        <dbReference type="ARBA" id="ARBA00022679"/>
    </source>
</evidence>
<dbReference type="Gene3D" id="3.90.1150.10">
    <property type="entry name" value="Aspartate Aminotransferase, domain 1"/>
    <property type="match status" value="1"/>
</dbReference>
<reference evidence="14" key="1">
    <citation type="submission" date="2024-04" db="EMBL/GenBank/DDBJ databases">
        <authorList>
            <person name="Manzano-Marin A."/>
            <person name="Manzano-Marin A."/>
            <person name="Alejandro Manzano Marin A."/>
        </authorList>
    </citation>
    <scope>NUCLEOTIDE SEQUENCE [LARGE SCALE GENOMIC DNA]</scope>
    <source>
        <strain evidence="14">TABTEA</strain>
    </source>
</reference>
<dbReference type="Proteomes" id="UP001497533">
    <property type="component" value="Chromosome"/>
</dbReference>
<name>A0ABP1CE32_9GAMM</name>